<dbReference type="EMBL" id="CACVAR010000149">
    <property type="protein sequence ID" value="CAA6806197.1"/>
    <property type="molecule type" value="Genomic_DNA"/>
</dbReference>
<feature type="domain" description="SCP" evidence="2">
    <location>
        <begin position="50"/>
        <end position="171"/>
    </location>
</feature>
<evidence type="ECO:0000313" key="3">
    <source>
        <dbReference type="EMBL" id="CAA6806197.1"/>
    </source>
</evidence>
<accession>A0A6S6ST95</accession>
<proteinExistence type="predicted"/>
<dbReference type="SUPFAM" id="SSF55797">
    <property type="entry name" value="PR-1-like"/>
    <property type="match status" value="1"/>
</dbReference>
<evidence type="ECO:0000256" key="1">
    <source>
        <dbReference type="SAM" id="Phobius"/>
    </source>
</evidence>
<name>A0A6S6ST95_9BACT</name>
<dbReference type="PANTHER" id="PTHR31157:SF1">
    <property type="entry name" value="SCP DOMAIN-CONTAINING PROTEIN"/>
    <property type="match status" value="1"/>
</dbReference>
<dbReference type="InterPro" id="IPR035940">
    <property type="entry name" value="CAP_sf"/>
</dbReference>
<protein>
    <submittedName>
        <fullName evidence="3">Periplasmic protein</fullName>
    </submittedName>
</protein>
<dbReference type="PANTHER" id="PTHR31157">
    <property type="entry name" value="SCP DOMAIN-CONTAINING PROTEIN"/>
    <property type="match status" value="1"/>
</dbReference>
<dbReference type="InterPro" id="IPR014044">
    <property type="entry name" value="CAP_dom"/>
</dbReference>
<dbReference type="AlphaFoldDB" id="A0A6S6ST95"/>
<dbReference type="CDD" id="cd05379">
    <property type="entry name" value="CAP_bacterial"/>
    <property type="match status" value="1"/>
</dbReference>
<keyword evidence="1" id="KW-0472">Membrane</keyword>
<organism evidence="3">
    <name type="scientific">uncultured Sulfurovum sp</name>
    <dbReference type="NCBI Taxonomy" id="269237"/>
    <lineage>
        <taxon>Bacteria</taxon>
        <taxon>Pseudomonadati</taxon>
        <taxon>Campylobacterota</taxon>
        <taxon>Epsilonproteobacteria</taxon>
        <taxon>Campylobacterales</taxon>
        <taxon>Sulfurovaceae</taxon>
        <taxon>Sulfurovum</taxon>
        <taxon>environmental samples</taxon>
    </lineage>
</organism>
<feature type="transmembrane region" description="Helical" evidence="1">
    <location>
        <begin position="7"/>
        <end position="24"/>
    </location>
</feature>
<gene>
    <name evidence="3" type="ORF">HELGO_WM14437</name>
</gene>
<sequence length="408" mass="47038">MKKQSHTFIIGGFVLFATYLYYLSATPIPDPLTIKEVPKLNIQVEEQNALNYLNSLRIGAGLVPFQSQHQLNKAARSHANYLTNHFTYGHQQQAIHKDFTGKFASSRVTHAGYATPLVIENVSTHNQNYKESINGLFSAIYHRLAFLDFRSDAIGIGISQHRHQKQQTAFVYNMSSKTLETLYKKNKNASSTEINQALNSNKKRNQNVVIYPFNKQQGVPPAFFDELPDPLPEHKVSGFPISVSFNSAFHKEGKLLKFELYNNDGVQIHNTLKFNHQTDPNKRLEKLDFVLFPLKRLEWNSKYHVKFLAIIDKEIVSKEWSFQTQKFNIPLHVINHNNHVFTVKENHSRIFYFPPTSKVDLLQDIAYPSNVDIEFIDKNTIKLTALASIQRKQKLSIGKYHLTLDIRR</sequence>
<dbReference type="Gene3D" id="3.40.33.10">
    <property type="entry name" value="CAP"/>
    <property type="match status" value="1"/>
</dbReference>
<keyword evidence="1" id="KW-1133">Transmembrane helix</keyword>
<dbReference type="Pfam" id="PF00188">
    <property type="entry name" value="CAP"/>
    <property type="match status" value="1"/>
</dbReference>
<reference evidence="3" key="1">
    <citation type="submission" date="2020-01" db="EMBL/GenBank/DDBJ databases">
        <authorList>
            <person name="Meier V. D."/>
            <person name="Meier V D."/>
        </authorList>
    </citation>
    <scope>NUCLEOTIDE SEQUENCE</scope>
    <source>
        <strain evidence="3">HLG_WM_MAG_03</strain>
    </source>
</reference>
<keyword evidence="1" id="KW-0812">Transmembrane</keyword>
<evidence type="ECO:0000259" key="2">
    <source>
        <dbReference type="Pfam" id="PF00188"/>
    </source>
</evidence>